<dbReference type="Gene3D" id="1.10.10.600">
    <property type="entry name" value="IscX-like"/>
    <property type="match status" value="1"/>
</dbReference>
<dbReference type="Pfam" id="PF04384">
    <property type="entry name" value="Fe-S_assembly"/>
    <property type="match status" value="1"/>
</dbReference>
<dbReference type="GO" id="GO:0005829">
    <property type="term" value="C:cytosol"/>
    <property type="evidence" value="ECO:0007669"/>
    <property type="project" value="TreeGrafter"/>
</dbReference>
<dbReference type="GO" id="GO:0016226">
    <property type="term" value="P:iron-sulfur cluster assembly"/>
    <property type="evidence" value="ECO:0007669"/>
    <property type="project" value="InterPro"/>
</dbReference>
<name>A0A2X1Q532_ECOLX</name>
<dbReference type="SUPFAM" id="SSF140319">
    <property type="entry name" value="IscX-like"/>
    <property type="match status" value="1"/>
</dbReference>
<evidence type="ECO:0000313" key="1">
    <source>
        <dbReference type="EMBL" id="SPX16755.1"/>
    </source>
</evidence>
<accession>A0A2X1Q532</accession>
<dbReference type="AlphaFoldDB" id="A0A2X1Q532"/>
<reference evidence="1 2" key="1">
    <citation type="submission" date="2018-06" db="EMBL/GenBank/DDBJ databases">
        <authorList>
            <consortium name="Pathogen Informatics"/>
            <person name="Doyle S."/>
        </authorList>
    </citation>
    <scope>NUCLEOTIDE SEQUENCE [LARGE SCALE GENOMIC DNA]</scope>
    <source>
        <strain evidence="1 2">NCTC9073</strain>
    </source>
</reference>
<protein>
    <submittedName>
        <fullName evidence="1">FeS assembly protein IscX</fullName>
    </submittedName>
</protein>
<organism evidence="1 2">
    <name type="scientific">Escherichia coli</name>
    <dbReference type="NCBI Taxonomy" id="562"/>
    <lineage>
        <taxon>Bacteria</taxon>
        <taxon>Pseudomonadati</taxon>
        <taxon>Pseudomonadota</taxon>
        <taxon>Gammaproteobacteria</taxon>
        <taxon>Enterobacterales</taxon>
        <taxon>Enterobacteriaceae</taxon>
        <taxon>Escherichia</taxon>
    </lineage>
</organism>
<dbReference type="InterPro" id="IPR036762">
    <property type="entry name" value="IscX-like_sf"/>
</dbReference>
<proteinExistence type="predicted"/>
<dbReference type="Proteomes" id="UP000250780">
    <property type="component" value="Unassembled WGS sequence"/>
</dbReference>
<dbReference type="PANTHER" id="PTHR37532">
    <property type="entry name" value="PROTEIN ISCX"/>
    <property type="match status" value="1"/>
</dbReference>
<dbReference type="EMBL" id="UASD01000009">
    <property type="protein sequence ID" value="SPX16755.1"/>
    <property type="molecule type" value="Genomic_DNA"/>
</dbReference>
<dbReference type="InterPro" id="IPR007479">
    <property type="entry name" value="ISC_FeS_clus_asmbl_IscsX"/>
</dbReference>
<dbReference type="GO" id="GO:0008198">
    <property type="term" value="F:ferrous iron binding"/>
    <property type="evidence" value="ECO:0007669"/>
    <property type="project" value="TreeGrafter"/>
</dbReference>
<dbReference type="NCBIfam" id="TIGR03412">
    <property type="entry name" value="iscX_yfhJ"/>
    <property type="match status" value="1"/>
</dbReference>
<dbReference type="PANTHER" id="PTHR37532:SF1">
    <property type="entry name" value="PROTEIN ISCX"/>
    <property type="match status" value="1"/>
</dbReference>
<evidence type="ECO:0000313" key="2">
    <source>
        <dbReference type="Proteomes" id="UP000250780"/>
    </source>
</evidence>
<sequence>MGLKWTDSREIGEALYDAYPDLDPKTVRFTDMHQWICDLEDFRRRPAGIQRENPRSDFVSLAGRGRIISASCFTPQMRWLRSFTPVT</sequence>
<gene>
    <name evidence="1" type="primary">iscX</name>
    <name evidence="1" type="ORF">NCTC9073_04541</name>
</gene>